<keyword evidence="1" id="KW-0472">Membrane</keyword>
<evidence type="ECO:0000256" key="1">
    <source>
        <dbReference type="SAM" id="Phobius"/>
    </source>
</evidence>
<dbReference type="Proteomes" id="UP001163632">
    <property type="component" value="Chromosome"/>
</dbReference>
<accession>A0ABY6M973</accession>
<proteinExistence type="predicted"/>
<feature type="transmembrane region" description="Helical" evidence="1">
    <location>
        <begin position="116"/>
        <end position="143"/>
    </location>
</feature>
<name>A0ABY6M973_MORBO</name>
<reference evidence="2" key="1">
    <citation type="journal article" date="2022" name="BMC Microbiol.">
        <title>Whole genome sequencing of Moraxella bovis strains from North America reveals two genotypes with different genetic determinants.</title>
        <authorList>
            <person name="Wynn E.L."/>
            <person name="Hille M.M."/>
            <person name="Loy J.D."/>
            <person name="Schuller G."/>
            <person name="Kuhn K.L."/>
            <person name="Dickey A.M."/>
            <person name="Bono J.L."/>
            <person name="Clawson M.L."/>
        </authorList>
    </citation>
    <scope>NUCLEOTIDE SEQUENCE</scope>
    <source>
        <strain evidence="2">SAM102599</strain>
    </source>
</reference>
<keyword evidence="3" id="KW-1185">Reference proteome</keyword>
<feature type="transmembrane region" description="Helical" evidence="1">
    <location>
        <begin position="23"/>
        <end position="44"/>
    </location>
</feature>
<keyword evidence="1" id="KW-0812">Transmembrane</keyword>
<gene>
    <name evidence="2" type="ORF">LP092_05005</name>
</gene>
<evidence type="ECO:0000313" key="3">
    <source>
        <dbReference type="Proteomes" id="UP001163632"/>
    </source>
</evidence>
<sequence length="186" mass="21243">MLNQALSVFDFLKIKYPKHNPRFALCIIPMFVGVLFAIFGFYLSHQNVIIFTHERFGDIFTFLAILPGFYIASLAAIGTISKKSIDNYIDPENSPYLVKREPDRTETYNQPLTRRLFLSLLFAYLASITLLLVISLVGIRFYLSIFLLPTCVVAIIYFIVFFVITQIMLLSLVGISYLGYKSLANN</sequence>
<keyword evidence="1" id="KW-1133">Transmembrane helix</keyword>
<dbReference type="RefSeq" id="WP_112742258.1">
    <property type="nucleotide sequence ID" value="NZ_CP030241.1"/>
</dbReference>
<organism evidence="2 3">
    <name type="scientific">Moraxella bovis</name>
    <dbReference type="NCBI Taxonomy" id="476"/>
    <lineage>
        <taxon>Bacteria</taxon>
        <taxon>Pseudomonadati</taxon>
        <taxon>Pseudomonadota</taxon>
        <taxon>Gammaproteobacteria</taxon>
        <taxon>Moraxellales</taxon>
        <taxon>Moraxellaceae</taxon>
        <taxon>Moraxella</taxon>
    </lineage>
</organism>
<feature type="transmembrane region" description="Helical" evidence="1">
    <location>
        <begin position="59"/>
        <end position="80"/>
    </location>
</feature>
<evidence type="ECO:0000313" key="2">
    <source>
        <dbReference type="EMBL" id="UZA04100.1"/>
    </source>
</evidence>
<dbReference type="EMBL" id="CP087830">
    <property type="protein sequence ID" value="UZA04100.1"/>
    <property type="molecule type" value="Genomic_DNA"/>
</dbReference>
<feature type="transmembrane region" description="Helical" evidence="1">
    <location>
        <begin position="155"/>
        <end position="180"/>
    </location>
</feature>
<protein>
    <submittedName>
        <fullName evidence="2">Uncharacterized protein</fullName>
    </submittedName>
</protein>